<name>A0A973WV71_9BRAD</name>
<proteinExistence type="predicted"/>
<reference evidence="1" key="1">
    <citation type="submission" date="2020-06" db="EMBL/GenBank/DDBJ databases">
        <title>Whole Genome Sequence of Bradyrhizobium sp. Strain 66S1MB.</title>
        <authorList>
            <person name="Bromfield E."/>
            <person name="Cloutier S."/>
        </authorList>
    </citation>
    <scope>NUCLEOTIDE SEQUENCE</scope>
    <source>
        <strain evidence="1">66S1MB</strain>
    </source>
</reference>
<organism evidence="1">
    <name type="scientific">Bradyrhizobium quebecense</name>
    <dbReference type="NCBI Taxonomy" id="2748629"/>
    <lineage>
        <taxon>Bacteria</taxon>
        <taxon>Pseudomonadati</taxon>
        <taxon>Pseudomonadota</taxon>
        <taxon>Alphaproteobacteria</taxon>
        <taxon>Hyphomicrobiales</taxon>
        <taxon>Nitrobacteraceae</taxon>
        <taxon>Bradyrhizobium</taxon>
    </lineage>
</organism>
<dbReference type="EMBL" id="JABWSX010000001">
    <property type="protein sequence ID" value="NVL11704.1"/>
    <property type="molecule type" value="Genomic_DNA"/>
</dbReference>
<accession>A0A973WV71</accession>
<sequence length="193" mass="22611">MSQKFEKLKTLLKELFQLDQPDLDFGLYRIMHAKSAEVTQFLDKDLLPQVKQAFGLYKTSDKAELEKELAKAIQQAQSLGADPETLPKVKDLRAKLANDAVDIGGLENEVYDHLFSFFRRYYSEGDFLAKRVYRPGVYAIPYEGEEVKLHWANRDQYYIKTSEYLRDYAFRLKPDDAPNPMRVYFRLGRCYRG</sequence>
<protein>
    <submittedName>
        <fullName evidence="1">Uncharacterized protein</fullName>
    </submittedName>
</protein>
<evidence type="ECO:0000313" key="1">
    <source>
        <dbReference type="EMBL" id="NVL11704.1"/>
    </source>
</evidence>
<dbReference type="AlphaFoldDB" id="A0A973WV71"/>
<comment type="caution">
    <text evidence="1">The sequence shown here is derived from an EMBL/GenBank/DDBJ whole genome shotgun (WGS) entry which is preliminary data.</text>
</comment>
<gene>
    <name evidence="1" type="ORF">HU230_39835</name>
</gene>
<dbReference type="RefSeq" id="WP_176534591.1">
    <property type="nucleotide sequence ID" value="NZ_CP088022.1"/>
</dbReference>